<protein>
    <submittedName>
        <fullName evidence="1">Uncharacterized protein</fullName>
    </submittedName>
</protein>
<dbReference type="EMBL" id="BTPU01000056">
    <property type="protein sequence ID" value="GMQ63943.1"/>
    <property type="molecule type" value="Genomic_DNA"/>
</dbReference>
<gene>
    <name evidence="1" type="ORF">AN2V17_31790</name>
</gene>
<accession>A0ACB5UPZ1</accession>
<evidence type="ECO:0000313" key="1">
    <source>
        <dbReference type="EMBL" id="GMQ63943.1"/>
    </source>
</evidence>
<reference evidence="1" key="1">
    <citation type="submission" date="2023-09" db="EMBL/GenBank/DDBJ databases">
        <title>Vallitalea sediminicola and Vallitalea maricola sp. nov., anaerobic bacteria isolated from marine sediment.</title>
        <authorList>
            <person name="Hirano S."/>
            <person name="Maeda A."/>
            <person name="Terahara T."/>
            <person name="Mori K."/>
            <person name="Hamada M."/>
            <person name="Matsumoto R."/>
            <person name="Kobayashi T."/>
        </authorList>
    </citation>
    <scope>NUCLEOTIDE SEQUENCE</scope>
    <source>
        <strain evidence="1">AN17-2</strain>
    </source>
</reference>
<keyword evidence="2" id="KW-1185">Reference proteome</keyword>
<organism evidence="1 2">
    <name type="scientific">Vallitalea maricola</name>
    <dbReference type="NCBI Taxonomy" id="3074433"/>
    <lineage>
        <taxon>Bacteria</taxon>
        <taxon>Bacillati</taxon>
        <taxon>Bacillota</taxon>
        <taxon>Clostridia</taxon>
        <taxon>Lachnospirales</taxon>
        <taxon>Vallitaleaceae</taxon>
        <taxon>Vallitalea</taxon>
    </lineage>
</organism>
<evidence type="ECO:0000313" key="2">
    <source>
        <dbReference type="Proteomes" id="UP001374599"/>
    </source>
</evidence>
<name>A0ACB5UPZ1_9FIRM</name>
<proteinExistence type="predicted"/>
<comment type="caution">
    <text evidence="1">The sequence shown here is derived from an EMBL/GenBank/DDBJ whole genome shotgun (WGS) entry which is preliminary data.</text>
</comment>
<sequence>MDIFRDLESFKENTAVIDDEGNNYTYNELNNMVLDFGKVIPSNKKSLILVKCKNTVESIVGYLGGIAAGQVVMLVDNTVDRDLLDNIIESYEPEYIWQPVSGEQQPVFTNDKYELLKTDYNNTDYSIYSDLSLLMLTSGSTGSPKGVRLTRKSINANAKSISEYLKLDSEERPITNLPMNYAYGLSVINSHLYVGATILLTNHSIIKKDFWDLFRKYDATSLTGVPYTYEMLKTLGFFDMHLPSLCYFTQAGGKLRGEMVAEYAKYSREHNIKFIVMYGQTEATARISYLPPEYNLSKNKSIGIAIPDGKLYLKDDEGKVITKPREEGTLYYEGANVMLGYAYNRMDLAKGDEYKGCLNTRDLAYFDEDGYFYIVGRSSRFIKILGKRMNLDEIEQHLKQEGFDCVCGGGDDLLLIAVTDMRISQQIKKKIIKKFKIDYECVDIFKVEEIKKNPSGKICYKEIFSGYKKDEQ</sequence>
<dbReference type="Proteomes" id="UP001374599">
    <property type="component" value="Unassembled WGS sequence"/>
</dbReference>